<dbReference type="Proteomes" id="UP000319263">
    <property type="component" value="Chromosome"/>
</dbReference>
<dbReference type="EMBL" id="CP041692">
    <property type="protein sequence ID" value="QDP95439.1"/>
    <property type="molecule type" value="Genomic_DNA"/>
</dbReference>
<protein>
    <submittedName>
        <fullName evidence="1">Uncharacterized protein</fullName>
    </submittedName>
</protein>
<dbReference type="RefSeq" id="WP_143985411.1">
    <property type="nucleotide sequence ID" value="NZ_CP041692.1"/>
</dbReference>
<dbReference type="KEGG" id="mik:FOE78_05530"/>
<organism evidence="1 2">
    <name type="scientific">Microlunatus elymi</name>
    <dbReference type="NCBI Taxonomy" id="2596828"/>
    <lineage>
        <taxon>Bacteria</taxon>
        <taxon>Bacillati</taxon>
        <taxon>Actinomycetota</taxon>
        <taxon>Actinomycetes</taxon>
        <taxon>Propionibacteriales</taxon>
        <taxon>Propionibacteriaceae</taxon>
        <taxon>Microlunatus</taxon>
    </lineage>
</organism>
<sequence length="129" mass="14234">MATKKELTLVGFPAEQTPEDDWRIERLLGRSSSPPRPDEDRIVGYLRNAPTYIASPGVTFDLLDGNGPIGTGTILTDGEFAWPDDLPHYLETYHIELPQPFTDAIVAADFVPPSLTVQQLRGITLPEMA</sequence>
<dbReference type="OrthoDB" id="275232at2"/>
<name>A0A516PWA4_9ACTN</name>
<evidence type="ECO:0000313" key="1">
    <source>
        <dbReference type="EMBL" id="QDP95439.1"/>
    </source>
</evidence>
<accession>A0A516PWA4</accession>
<reference evidence="1 2" key="1">
    <citation type="submission" date="2019-07" db="EMBL/GenBank/DDBJ databases">
        <title>Microlunatus dokdonensis sp. nov. isolated from the rhizospheric soil of the wild plant Elymus tsukushiensis.</title>
        <authorList>
            <person name="Ghim S.-Y."/>
            <person name="Hwang Y.-J."/>
            <person name="Son J.-S."/>
            <person name="Shin J.-H."/>
        </authorList>
    </citation>
    <scope>NUCLEOTIDE SEQUENCE [LARGE SCALE GENOMIC DNA]</scope>
    <source>
        <strain evidence="1 2">KUDC0627</strain>
    </source>
</reference>
<evidence type="ECO:0000313" key="2">
    <source>
        <dbReference type="Proteomes" id="UP000319263"/>
    </source>
</evidence>
<gene>
    <name evidence="1" type="ORF">FOE78_05530</name>
</gene>
<proteinExistence type="predicted"/>
<keyword evidence="2" id="KW-1185">Reference proteome</keyword>
<dbReference type="AlphaFoldDB" id="A0A516PWA4"/>